<dbReference type="SMART" id="SM00325">
    <property type="entry name" value="RhoGEF"/>
    <property type="match status" value="1"/>
</dbReference>
<dbReference type="SUPFAM" id="SSF48065">
    <property type="entry name" value="DBL homology domain (DH-domain)"/>
    <property type="match status" value="1"/>
</dbReference>
<feature type="compositionally biased region" description="Low complexity" evidence="3">
    <location>
        <begin position="568"/>
        <end position="589"/>
    </location>
</feature>
<dbReference type="SMART" id="SM00233">
    <property type="entry name" value="PH"/>
    <property type="match status" value="1"/>
</dbReference>
<dbReference type="PROSITE" id="PS50003">
    <property type="entry name" value="PH_DOMAIN"/>
    <property type="match status" value="1"/>
</dbReference>
<dbReference type="GO" id="GO:0005085">
    <property type="term" value="F:guanyl-nucleotide exchange factor activity"/>
    <property type="evidence" value="ECO:0007669"/>
    <property type="project" value="UniProtKB-KW"/>
</dbReference>
<feature type="compositionally biased region" description="Basic and acidic residues" evidence="3">
    <location>
        <begin position="74"/>
        <end position="83"/>
    </location>
</feature>
<feature type="compositionally biased region" description="Low complexity" evidence="3">
    <location>
        <begin position="104"/>
        <end position="114"/>
    </location>
</feature>
<dbReference type="PROSITE" id="PS00741">
    <property type="entry name" value="DH_1"/>
    <property type="match status" value="1"/>
</dbReference>
<dbReference type="EMBL" id="IACT01001637">
    <property type="protein sequence ID" value="LAC20978.1"/>
    <property type="molecule type" value="mRNA"/>
</dbReference>
<feature type="domain" description="PH" evidence="4">
    <location>
        <begin position="348"/>
        <end position="458"/>
    </location>
</feature>
<feature type="compositionally biased region" description="Low complexity" evidence="3">
    <location>
        <begin position="517"/>
        <end position="555"/>
    </location>
</feature>
<proteinExistence type="evidence at transcript level"/>
<dbReference type="CDD" id="cd00160">
    <property type="entry name" value="RhoGEF"/>
    <property type="match status" value="1"/>
</dbReference>
<dbReference type="SUPFAM" id="SSF50729">
    <property type="entry name" value="PH domain-like"/>
    <property type="match status" value="1"/>
</dbReference>
<keyword evidence="1" id="KW-0597">Phosphoprotein</keyword>
<dbReference type="AlphaFoldDB" id="A0A6A7FRC8"/>
<organism evidence="6">
    <name type="scientific">Hirondellea gigas</name>
    <dbReference type="NCBI Taxonomy" id="1518452"/>
    <lineage>
        <taxon>Eukaryota</taxon>
        <taxon>Metazoa</taxon>
        <taxon>Ecdysozoa</taxon>
        <taxon>Arthropoda</taxon>
        <taxon>Crustacea</taxon>
        <taxon>Multicrustacea</taxon>
        <taxon>Malacostraca</taxon>
        <taxon>Eumalacostraca</taxon>
        <taxon>Peracarida</taxon>
        <taxon>Amphipoda</taxon>
        <taxon>Amphilochidea</taxon>
        <taxon>Lysianassida</taxon>
        <taxon>Lysianassidira</taxon>
        <taxon>Lysianassoidea</taxon>
        <taxon>Lysianassidae</taxon>
        <taxon>Hirondellea</taxon>
    </lineage>
</organism>
<feature type="region of interest" description="Disordered" evidence="3">
    <location>
        <begin position="1"/>
        <end position="125"/>
    </location>
</feature>
<dbReference type="CDD" id="cd13242">
    <property type="entry name" value="PH_puratrophin-1"/>
    <property type="match status" value="1"/>
</dbReference>
<dbReference type="Gene3D" id="2.30.29.30">
    <property type="entry name" value="Pleckstrin-homology domain (PH domain)/Phosphotyrosine-binding domain (PTB)"/>
    <property type="match status" value="1"/>
</dbReference>
<dbReference type="InterPro" id="IPR001849">
    <property type="entry name" value="PH_domain"/>
</dbReference>
<protein>
    <submittedName>
        <fullName evidence="6">Triple functional domain protein-like</fullName>
    </submittedName>
</protein>
<name>A0A6A7FRC8_9CRUS</name>
<reference evidence="6" key="1">
    <citation type="submission" date="2017-11" db="EMBL/GenBank/DDBJ databases">
        <title>The sensing device of the deep-sea amphipod.</title>
        <authorList>
            <person name="Kobayashi H."/>
            <person name="Nagahama T."/>
            <person name="Arai W."/>
            <person name="Sasagawa Y."/>
            <person name="Umeda M."/>
            <person name="Hayashi T."/>
            <person name="Nikaido I."/>
            <person name="Watanabe H."/>
            <person name="Oguri K."/>
            <person name="Kitazato H."/>
            <person name="Fujioka K."/>
            <person name="Kido Y."/>
            <person name="Takami H."/>
        </authorList>
    </citation>
    <scope>NUCLEOTIDE SEQUENCE</scope>
    <source>
        <tissue evidence="6">Whole body</tissue>
    </source>
</reference>
<evidence type="ECO:0000259" key="4">
    <source>
        <dbReference type="PROSITE" id="PS50003"/>
    </source>
</evidence>
<dbReference type="Gene3D" id="1.20.900.10">
    <property type="entry name" value="Dbl homology (DH) domain"/>
    <property type="match status" value="1"/>
</dbReference>
<evidence type="ECO:0000256" key="1">
    <source>
        <dbReference type="ARBA" id="ARBA00022553"/>
    </source>
</evidence>
<feature type="compositionally biased region" description="Polar residues" evidence="3">
    <location>
        <begin position="48"/>
        <end position="63"/>
    </location>
</feature>
<feature type="compositionally biased region" description="Low complexity" evidence="3">
    <location>
        <begin position="654"/>
        <end position="680"/>
    </location>
</feature>
<evidence type="ECO:0000256" key="2">
    <source>
        <dbReference type="ARBA" id="ARBA00022658"/>
    </source>
</evidence>
<dbReference type="Pfam" id="PF22697">
    <property type="entry name" value="SOS1_NGEF_PH"/>
    <property type="match status" value="1"/>
</dbReference>
<dbReference type="InterPro" id="IPR052231">
    <property type="entry name" value="Rho_GEF_signaling-related"/>
</dbReference>
<feature type="compositionally biased region" description="Polar residues" evidence="3">
    <location>
        <begin position="682"/>
        <end position="701"/>
    </location>
</feature>
<feature type="compositionally biased region" description="Polar residues" evidence="3">
    <location>
        <begin position="757"/>
        <end position="770"/>
    </location>
</feature>
<feature type="region of interest" description="Disordered" evidence="3">
    <location>
        <begin position="757"/>
        <end position="822"/>
    </location>
</feature>
<feature type="region of interest" description="Disordered" evidence="3">
    <location>
        <begin position="614"/>
        <end position="701"/>
    </location>
</feature>
<dbReference type="GO" id="GO:0035556">
    <property type="term" value="P:intracellular signal transduction"/>
    <property type="evidence" value="ECO:0007669"/>
    <property type="project" value="InterPro"/>
</dbReference>
<dbReference type="InterPro" id="IPR011993">
    <property type="entry name" value="PH-like_dom_sf"/>
</dbReference>
<dbReference type="InterPro" id="IPR035899">
    <property type="entry name" value="DBL_dom_sf"/>
</dbReference>
<feature type="compositionally biased region" description="Low complexity" evidence="3">
    <location>
        <begin position="771"/>
        <end position="793"/>
    </location>
</feature>
<dbReference type="InterPro" id="IPR001331">
    <property type="entry name" value="GDS_CDC24_CS"/>
</dbReference>
<feature type="domain" description="DH" evidence="5">
    <location>
        <begin position="161"/>
        <end position="336"/>
    </location>
</feature>
<sequence length="822" mass="89972">MAVSPLPTAAINNSSTNNSMRKRYLSSTDSSNSSGSGSFCESREGSKKQTMTRQAANHKSIQRASAWPFGEALDESRLQHHDGNSLLEDDEEIEEDEEEELLEGGESSVSSPSGGARGAGRDGGILLLPPSAANSHLLTRSSQLDISSGDLPQEEARKNIKLYHIMSELVKTEQDYVLSLEYIIENYLPELLRDDIPQALRGQRNVIFGNIEKIYEFHRGYFLKHLKQCEKKPLDIGRIFLKYERQFYLYALYNKNKPKSDTLMAEYGSIFFRNKQLEIGDKMDLASYLLKPVQRMGKYALLLTQLVQLSSGSEACVELTEAQQMVQFQLRHGNDLLAMDSLKDCDVNLKEQGQLLRQGEFQVWEGARGRRTTRHVFLFEELILFSKARKDPEKRNLDIFQYKHSIKMTDIGLTEQLDTNTKFEIWFRKRKPSDTYVLQPASMDMKEAWTEEISKLLWRQALKNRTLRLHEMSSMGIGNKPCLDIRPSEDQISDRSVAVSYKQASRGSAGRLESQMSNNSCSSNNNNCDTEQQQQQPQASSSTSGSSNDSNATAAGGVGGSSLRRPYSIISVSSSSSNSSSHPSSSSCGVGSGGGGGNGVGPLFVAGTINLGFEPSNSPRPLHRSVTRTSQCSAESGILADMYPVESSEDGHQNHNSPNNSNQNHYRVERSNSTVTTVSVDSGLSPSIPTSPAIHNSSSVANTQLNSTVTSVNMSNSTSKYHQTPSLLGANILSSLAGVSLYESSPKTEVIKTLSTCSSDHPQSDTSSMISSGCTSVSSKSSSSSSASSSSPSRTADVRSEKPTPPVPESPPTVKTLLTTEV</sequence>
<dbReference type="PROSITE" id="PS50010">
    <property type="entry name" value="DH_2"/>
    <property type="match status" value="1"/>
</dbReference>
<dbReference type="FunFam" id="2.30.29.30:FF:000078">
    <property type="entry name" value="Guanine nucleotide exchange factor DBS"/>
    <property type="match status" value="1"/>
</dbReference>
<evidence type="ECO:0000259" key="5">
    <source>
        <dbReference type="PROSITE" id="PS50010"/>
    </source>
</evidence>
<feature type="region of interest" description="Disordered" evidence="3">
    <location>
        <begin position="494"/>
        <end position="594"/>
    </location>
</feature>
<feature type="compositionally biased region" description="Low complexity" evidence="3">
    <location>
        <begin position="26"/>
        <end position="40"/>
    </location>
</feature>
<accession>A0A6A7FRC8</accession>
<evidence type="ECO:0000256" key="3">
    <source>
        <dbReference type="SAM" id="MobiDB-lite"/>
    </source>
</evidence>
<evidence type="ECO:0000313" key="6">
    <source>
        <dbReference type="EMBL" id="LAC20978.1"/>
    </source>
</evidence>
<dbReference type="InterPro" id="IPR055251">
    <property type="entry name" value="SOS1_NGEF_PH"/>
</dbReference>
<dbReference type="PANTHER" id="PTHR45845:SF3">
    <property type="entry name" value="PURATROPHIN-1-LIKE, ISOFORM A"/>
    <property type="match status" value="1"/>
</dbReference>
<feature type="compositionally biased region" description="Acidic residues" evidence="3">
    <location>
        <begin position="87"/>
        <end position="103"/>
    </location>
</feature>
<dbReference type="Pfam" id="PF00621">
    <property type="entry name" value="RhoGEF"/>
    <property type="match status" value="1"/>
</dbReference>
<dbReference type="InterPro" id="IPR000219">
    <property type="entry name" value="DH_dom"/>
</dbReference>
<keyword evidence="2" id="KW-0344">Guanine-nucleotide releasing factor</keyword>
<dbReference type="PANTHER" id="PTHR45845">
    <property type="entry name" value="RHO GUANINE NUCLEOTIDE EXCHANGE FACTOR-RELATED"/>
    <property type="match status" value="1"/>
</dbReference>